<dbReference type="OrthoDB" id="5337308at2759"/>
<dbReference type="RefSeq" id="XP_056073405.1">
    <property type="nucleotide sequence ID" value="XM_056213097.1"/>
</dbReference>
<dbReference type="EMBL" id="JAPEUX010000003">
    <property type="protein sequence ID" value="KAJ4356279.1"/>
    <property type="molecule type" value="Genomic_DNA"/>
</dbReference>
<accession>A0A9W8XQ12</accession>
<name>A0A9W8XQ12_9PLEO</name>
<sequence>MRLSFLTAFIATACLASGKVAPASPQATGTLTSPHHLVRRFDADTLASDKEWKAAVCRGGQLIDSMLASDEEAGRNIQNTKQAHPASARSEWQGDLKQELRTWGWHDFYSSSAHADMDHWQVSSVVEALGINGKPKAEGGNNVPYDVQHWDPDAKDEKGNDINKRNQKYKVDDKEYRVGFPALTVSLIMGQFLESPASSAERIWNRKPKQNELPKLRRLSDVFWGYWNRDNSNLANINYFWMMEIANEDTEKIIARTLHGAEKRIRGWPGVTFDINSDAGKAILGSANGAVFAWFLIQHKEQLGNKWITKVTVFLDDSEISWKSAHLLFYVEDVPDSGKEKKPDSANIAFVAP</sequence>
<dbReference type="AlphaFoldDB" id="A0A9W8XQ12"/>
<feature type="compositionally biased region" description="Basic and acidic residues" evidence="1">
    <location>
        <begin position="148"/>
        <end position="161"/>
    </location>
</feature>
<reference evidence="3" key="1">
    <citation type="submission" date="2022-10" db="EMBL/GenBank/DDBJ databases">
        <title>Tapping the CABI collections for fungal endophytes: first genome assemblies for Collariella, Neodidymelliopsis, Ascochyta clinopodiicola, Didymella pomorum, Didymosphaeria variabile, Neocosmospora piperis and Neocucurbitaria cava.</title>
        <authorList>
            <person name="Hill R."/>
        </authorList>
    </citation>
    <scope>NUCLEOTIDE SEQUENCE</scope>
    <source>
        <strain evidence="3">IMI 356815</strain>
    </source>
</reference>
<feature type="signal peptide" evidence="2">
    <location>
        <begin position="1"/>
        <end position="18"/>
    </location>
</feature>
<dbReference type="Proteomes" id="UP001140513">
    <property type="component" value="Unassembled WGS sequence"/>
</dbReference>
<feature type="chain" id="PRO_5040980705" description="SnoaL-like domain-containing protein" evidence="2">
    <location>
        <begin position="19"/>
        <end position="353"/>
    </location>
</feature>
<gene>
    <name evidence="3" type="ORF">N0V89_004310</name>
</gene>
<evidence type="ECO:0000256" key="2">
    <source>
        <dbReference type="SAM" id="SignalP"/>
    </source>
</evidence>
<evidence type="ECO:0000313" key="3">
    <source>
        <dbReference type="EMBL" id="KAJ4356279.1"/>
    </source>
</evidence>
<feature type="region of interest" description="Disordered" evidence="1">
    <location>
        <begin position="135"/>
        <end position="161"/>
    </location>
</feature>
<evidence type="ECO:0000313" key="4">
    <source>
        <dbReference type="Proteomes" id="UP001140513"/>
    </source>
</evidence>
<evidence type="ECO:0008006" key="5">
    <source>
        <dbReference type="Google" id="ProtNLM"/>
    </source>
</evidence>
<evidence type="ECO:0000256" key="1">
    <source>
        <dbReference type="SAM" id="MobiDB-lite"/>
    </source>
</evidence>
<dbReference type="GeneID" id="80907840"/>
<protein>
    <recommendedName>
        <fullName evidence="5">SnoaL-like domain-containing protein</fullName>
    </recommendedName>
</protein>
<organism evidence="3 4">
    <name type="scientific">Didymosphaeria variabile</name>
    <dbReference type="NCBI Taxonomy" id="1932322"/>
    <lineage>
        <taxon>Eukaryota</taxon>
        <taxon>Fungi</taxon>
        <taxon>Dikarya</taxon>
        <taxon>Ascomycota</taxon>
        <taxon>Pezizomycotina</taxon>
        <taxon>Dothideomycetes</taxon>
        <taxon>Pleosporomycetidae</taxon>
        <taxon>Pleosporales</taxon>
        <taxon>Massarineae</taxon>
        <taxon>Didymosphaeriaceae</taxon>
        <taxon>Didymosphaeria</taxon>
    </lineage>
</organism>
<comment type="caution">
    <text evidence="3">The sequence shown here is derived from an EMBL/GenBank/DDBJ whole genome shotgun (WGS) entry which is preliminary data.</text>
</comment>
<proteinExistence type="predicted"/>
<keyword evidence="4" id="KW-1185">Reference proteome</keyword>
<keyword evidence="2" id="KW-0732">Signal</keyword>